<feature type="compositionally biased region" description="Basic and acidic residues" evidence="1">
    <location>
        <begin position="257"/>
        <end position="267"/>
    </location>
</feature>
<proteinExistence type="predicted"/>
<feature type="compositionally biased region" description="Low complexity" evidence="1">
    <location>
        <begin position="188"/>
        <end position="202"/>
    </location>
</feature>
<feature type="compositionally biased region" description="Basic residues" evidence="1">
    <location>
        <begin position="283"/>
        <end position="292"/>
    </location>
</feature>
<organism evidence="3">
    <name type="scientific">Tetraselmis sp. GSL018</name>
    <dbReference type="NCBI Taxonomy" id="582737"/>
    <lineage>
        <taxon>Eukaryota</taxon>
        <taxon>Viridiplantae</taxon>
        <taxon>Chlorophyta</taxon>
        <taxon>core chlorophytes</taxon>
        <taxon>Chlorodendrophyceae</taxon>
        <taxon>Chlorodendrales</taxon>
        <taxon>Chlorodendraceae</taxon>
        <taxon>Tetraselmis</taxon>
    </lineage>
</organism>
<accession>A0A061R271</accession>
<dbReference type="AlphaFoldDB" id="A0A061R271"/>
<dbReference type="EMBL" id="GBEZ01019558">
    <property type="protein sequence ID" value="JAC67017.1"/>
    <property type="molecule type" value="Transcribed_RNA"/>
</dbReference>
<feature type="chain" id="PRO_5001609320" description="Reelin domain-containing protein" evidence="2">
    <location>
        <begin position="19"/>
        <end position="361"/>
    </location>
</feature>
<keyword evidence="2" id="KW-0732">Signal</keyword>
<feature type="region of interest" description="Disordered" evidence="1">
    <location>
        <begin position="188"/>
        <end position="361"/>
    </location>
</feature>
<feature type="compositionally biased region" description="Basic and acidic residues" evidence="1">
    <location>
        <begin position="293"/>
        <end position="309"/>
    </location>
</feature>
<feature type="compositionally biased region" description="Acidic residues" evidence="1">
    <location>
        <begin position="310"/>
        <end position="320"/>
    </location>
</feature>
<feature type="signal peptide" evidence="2">
    <location>
        <begin position="1"/>
        <end position="18"/>
    </location>
</feature>
<protein>
    <recommendedName>
        <fullName evidence="4">Reelin domain-containing protein</fullName>
    </recommendedName>
</protein>
<evidence type="ECO:0000313" key="3">
    <source>
        <dbReference type="EMBL" id="JAC67017.1"/>
    </source>
</evidence>
<reference evidence="3" key="1">
    <citation type="submission" date="2014-05" db="EMBL/GenBank/DDBJ databases">
        <title>The transcriptome of the halophilic microalga Tetraselmis sp. GSL018 isolated from the Great Salt Lake, Utah.</title>
        <authorList>
            <person name="Jinkerson R.E."/>
            <person name="D'Adamo S."/>
            <person name="Posewitz M.C."/>
        </authorList>
    </citation>
    <scope>NUCLEOTIDE SEQUENCE</scope>
    <source>
        <strain evidence="3">GSL018</strain>
    </source>
</reference>
<name>A0A061R271_9CHLO</name>
<feature type="compositionally biased region" description="Basic residues" evidence="1">
    <location>
        <begin position="246"/>
        <end position="256"/>
    </location>
</feature>
<evidence type="ECO:0000256" key="2">
    <source>
        <dbReference type="SAM" id="SignalP"/>
    </source>
</evidence>
<gene>
    <name evidence="3" type="ORF">TSPGSL018_12220</name>
</gene>
<evidence type="ECO:0008006" key="4">
    <source>
        <dbReference type="Google" id="ProtNLM"/>
    </source>
</evidence>
<evidence type="ECO:0000256" key="1">
    <source>
        <dbReference type="SAM" id="MobiDB-lite"/>
    </source>
</evidence>
<sequence length="361" mass="40192">MTKLLALVFLLQASHLEAFPTYWGQRVGNGCEVPTRGYKFHRNPVMDSGTTLQLLDSSGNSVALYEPGASYTMKISFAQRSRSFVLASAGELSSLEAIENVGMKLCDSEVKSRATLNLNLEMAELNWEAPADTSVGAVEFTVVRGTNYASAYYVSTFNIPALLPPSPPPVVEAFSTVELPSTLENASFSASTASATEASTAEHSTETPEETLAYVSTPTQHITSRHESDSQSKDNDMEETSASERHHQRQRHHHHHHESDSSYKHQDAVMTARNESVSDISHHQHKSTRHRHHESDSSYKHQVDVRTDHDDDNDDDDESDSSYKHQAFVRSVHDDDDNDDDNSDDDESDSSRKHSRRSKTS</sequence>
<feature type="compositionally biased region" description="Acidic residues" evidence="1">
    <location>
        <begin position="334"/>
        <end position="348"/>
    </location>
</feature>
<feature type="compositionally biased region" description="Basic and acidic residues" evidence="1">
    <location>
        <begin position="224"/>
        <end position="235"/>
    </location>
</feature>